<sequence>MKECVQEDRPVDDVVLVQDEEIHDERVHEEEIRVEHVQEEEICVERVQDECPVDNKRRKRKLRRMYLPPTKQFC</sequence>
<name>A0ACB9JAJ4_9ASTR</name>
<accession>A0ACB9JAJ4</accession>
<reference evidence="2" key="1">
    <citation type="journal article" date="2022" name="Mol. Ecol. Resour.">
        <title>The genomes of chicory, endive, great burdock and yacon provide insights into Asteraceae palaeo-polyploidization history and plant inulin production.</title>
        <authorList>
            <person name="Fan W."/>
            <person name="Wang S."/>
            <person name="Wang H."/>
            <person name="Wang A."/>
            <person name="Jiang F."/>
            <person name="Liu H."/>
            <person name="Zhao H."/>
            <person name="Xu D."/>
            <person name="Zhang Y."/>
        </authorList>
    </citation>
    <scope>NUCLEOTIDE SEQUENCE [LARGE SCALE GENOMIC DNA]</scope>
    <source>
        <strain evidence="2">cv. Yunnan</strain>
    </source>
</reference>
<reference evidence="1 2" key="2">
    <citation type="journal article" date="2022" name="Mol. Ecol. Resour.">
        <title>The genomes of chicory, endive, great burdock and yacon provide insights into Asteraceae paleo-polyploidization history and plant inulin production.</title>
        <authorList>
            <person name="Fan W."/>
            <person name="Wang S."/>
            <person name="Wang H."/>
            <person name="Wang A."/>
            <person name="Jiang F."/>
            <person name="Liu H."/>
            <person name="Zhao H."/>
            <person name="Xu D."/>
            <person name="Zhang Y."/>
        </authorList>
    </citation>
    <scope>NUCLEOTIDE SEQUENCE [LARGE SCALE GENOMIC DNA]</scope>
    <source>
        <strain evidence="2">cv. Yunnan</strain>
        <tissue evidence="1">Leaves</tissue>
    </source>
</reference>
<gene>
    <name evidence="1" type="ORF">L1987_10993</name>
</gene>
<proteinExistence type="predicted"/>
<dbReference type="EMBL" id="CM042021">
    <property type="protein sequence ID" value="KAI3817204.1"/>
    <property type="molecule type" value="Genomic_DNA"/>
</dbReference>
<evidence type="ECO:0000313" key="2">
    <source>
        <dbReference type="Proteomes" id="UP001056120"/>
    </source>
</evidence>
<keyword evidence="2" id="KW-1185">Reference proteome</keyword>
<protein>
    <submittedName>
        <fullName evidence="1">Uncharacterized protein</fullName>
    </submittedName>
</protein>
<dbReference type="Proteomes" id="UP001056120">
    <property type="component" value="Linkage Group LG04"/>
</dbReference>
<comment type="caution">
    <text evidence="1">The sequence shown here is derived from an EMBL/GenBank/DDBJ whole genome shotgun (WGS) entry which is preliminary data.</text>
</comment>
<evidence type="ECO:0000313" key="1">
    <source>
        <dbReference type="EMBL" id="KAI3817204.1"/>
    </source>
</evidence>
<organism evidence="1 2">
    <name type="scientific">Smallanthus sonchifolius</name>
    <dbReference type="NCBI Taxonomy" id="185202"/>
    <lineage>
        <taxon>Eukaryota</taxon>
        <taxon>Viridiplantae</taxon>
        <taxon>Streptophyta</taxon>
        <taxon>Embryophyta</taxon>
        <taxon>Tracheophyta</taxon>
        <taxon>Spermatophyta</taxon>
        <taxon>Magnoliopsida</taxon>
        <taxon>eudicotyledons</taxon>
        <taxon>Gunneridae</taxon>
        <taxon>Pentapetalae</taxon>
        <taxon>asterids</taxon>
        <taxon>campanulids</taxon>
        <taxon>Asterales</taxon>
        <taxon>Asteraceae</taxon>
        <taxon>Asteroideae</taxon>
        <taxon>Heliantheae alliance</taxon>
        <taxon>Millerieae</taxon>
        <taxon>Smallanthus</taxon>
    </lineage>
</organism>